<reference evidence="2 3" key="1">
    <citation type="submission" date="2019-12" db="EMBL/GenBank/DDBJ databases">
        <title>Chitinophaga sp. strain ysch24 (GDMCC 1.1355), whole genome shotgun sequence.</title>
        <authorList>
            <person name="Zhang X."/>
        </authorList>
    </citation>
    <scope>NUCLEOTIDE SEQUENCE [LARGE SCALE GENOMIC DNA]</scope>
    <source>
        <strain evidence="3">ysch24</strain>
    </source>
</reference>
<gene>
    <name evidence="2" type="ORF">GO493_19910</name>
</gene>
<dbReference type="PANTHER" id="PTHR40257">
    <property type="match status" value="1"/>
</dbReference>
<dbReference type="Gene3D" id="3.30.70.100">
    <property type="match status" value="1"/>
</dbReference>
<evidence type="ECO:0000313" key="3">
    <source>
        <dbReference type="Proteomes" id="UP000461730"/>
    </source>
</evidence>
<dbReference type="InterPro" id="IPR011008">
    <property type="entry name" value="Dimeric_a/b-barrel"/>
</dbReference>
<accession>A0A7K1U857</accession>
<dbReference type="Proteomes" id="UP000461730">
    <property type="component" value="Unassembled WGS sequence"/>
</dbReference>
<feature type="domain" description="DUF1330" evidence="1">
    <location>
        <begin position="55"/>
        <end position="132"/>
    </location>
</feature>
<dbReference type="RefSeq" id="WP_157307992.1">
    <property type="nucleotide sequence ID" value="NZ_WRXN01000009.1"/>
</dbReference>
<organism evidence="2 3">
    <name type="scientific">Chitinophaga tropicalis</name>
    <dbReference type="NCBI Taxonomy" id="2683588"/>
    <lineage>
        <taxon>Bacteria</taxon>
        <taxon>Pseudomonadati</taxon>
        <taxon>Bacteroidota</taxon>
        <taxon>Chitinophagia</taxon>
        <taxon>Chitinophagales</taxon>
        <taxon>Chitinophagaceae</taxon>
        <taxon>Chitinophaga</taxon>
    </lineage>
</organism>
<dbReference type="InterPro" id="IPR010753">
    <property type="entry name" value="DUF1330"/>
</dbReference>
<dbReference type="PANTHER" id="PTHR40257:SF1">
    <property type="entry name" value="DUF1330 DOMAIN-CONTAINING PROTEIN"/>
    <property type="match status" value="1"/>
</dbReference>
<comment type="caution">
    <text evidence="2">The sequence shown here is derived from an EMBL/GenBank/DDBJ whole genome shotgun (WGS) entry which is preliminary data.</text>
</comment>
<sequence>MTRTTNINALTVSKIAGSFPADAPVCMVNLLRYREYADYNNAAGQSPCSGREVYFHRYVKEFNKIAANEGVKVLFLGNVRAGIVTPEEEQWDDIAIIEYPSYNVFRRIVESAEYIADVEPHRKAALEDWRLIATNGVQV</sequence>
<evidence type="ECO:0000259" key="1">
    <source>
        <dbReference type="Pfam" id="PF07045"/>
    </source>
</evidence>
<dbReference type="SUPFAM" id="SSF54909">
    <property type="entry name" value="Dimeric alpha+beta barrel"/>
    <property type="match status" value="1"/>
</dbReference>
<dbReference type="Pfam" id="PF07045">
    <property type="entry name" value="DUF1330"/>
    <property type="match status" value="1"/>
</dbReference>
<proteinExistence type="predicted"/>
<dbReference type="EMBL" id="WRXN01000009">
    <property type="protein sequence ID" value="MVT10549.1"/>
    <property type="molecule type" value="Genomic_DNA"/>
</dbReference>
<dbReference type="AlphaFoldDB" id="A0A7K1U857"/>
<protein>
    <submittedName>
        <fullName evidence="2">DUF1330 domain-containing protein</fullName>
    </submittedName>
</protein>
<evidence type="ECO:0000313" key="2">
    <source>
        <dbReference type="EMBL" id="MVT10549.1"/>
    </source>
</evidence>
<keyword evidence="3" id="KW-1185">Reference proteome</keyword>
<name>A0A7K1U857_9BACT</name>